<dbReference type="AlphaFoldDB" id="F0WUY8"/>
<reference evidence="2" key="2">
    <citation type="submission" date="2011-02" db="EMBL/GenBank/DDBJ databases">
        <authorList>
            <person name="MacLean D."/>
        </authorList>
    </citation>
    <scope>NUCLEOTIDE SEQUENCE</scope>
</reference>
<feature type="compositionally biased region" description="Basic residues" evidence="1">
    <location>
        <begin position="107"/>
        <end position="119"/>
    </location>
</feature>
<sequence length="196" mass="21933">MEASQQGDQARKSKKRRRKNKQNKPIIQPEGEKVEEGVGHAKEPEGGKAEEGVGHAKAPEGNDAGRMNLLRQEETAKTVEAPENVEVVETHEALKDGDILDQASQPKGRRRRRRRKRKQNNPITQPEREEAEERIEHIDALQGNDSGSDNSLLEVETAKSVKVPGYEVGKFIPMNSREELGSRNVIITSRTKNGPY</sequence>
<dbReference type="HOGENOM" id="CLU_1392413_0_0_1"/>
<evidence type="ECO:0000256" key="1">
    <source>
        <dbReference type="SAM" id="MobiDB-lite"/>
    </source>
</evidence>
<accession>F0WUY8</accession>
<evidence type="ECO:0000313" key="2">
    <source>
        <dbReference type="EMBL" id="CCA25224.1"/>
    </source>
</evidence>
<reference evidence="2" key="1">
    <citation type="journal article" date="2011" name="PLoS Biol.">
        <title>Gene gain and loss during evolution of obligate parasitism in the white rust pathogen of Arabidopsis thaliana.</title>
        <authorList>
            <person name="Kemen E."/>
            <person name="Gardiner A."/>
            <person name="Schultz-Larsen T."/>
            <person name="Kemen A.C."/>
            <person name="Balmuth A.L."/>
            <person name="Robert-Seilaniantz A."/>
            <person name="Bailey K."/>
            <person name="Holub E."/>
            <person name="Studholme D.J."/>
            <person name="Maclean D."/>
            <person name="Jones J.D."/>
        </authorList>
    </citation>
    <scope>NUCLEOTIDE SEQUENCE</scope>
</reference>
<name>F0WUY8_9STRA</name>
<feature type="compositionally biased region" description="Basic and acidic residues" evidence="1">
    <location>
        <begin position="88"/>
        <end position="98"/>
    </location>
</feature>
<protein>
    <submittedName>
        <fullName evidence="2">AlNc14C283G10135 protein</fullName>
    </submittedName>
</protein>
<feature type="compositionally biased region" description="Basic residues" evidence="1">
    <location>
        <begin position="12"/>
        <end position="22"/>
    </location>
</feature>
<gene>
    <name evidence="2" type="primary">AlNc14C283G10135</name>
    <name evidence="2" type="ORF">ALNC14_113680</name>
</gene>
<feature type="compositionally biased region" description="Basic and acidic residues" evidence="1">
    <location>
        <begin position="30"/>
        <end position="60"/>
    </location>
</feature>
<dbReference type="EMBL" id="FR824328">
    <property type="protein sequence ID" value="CCA25224.1"/>
    <property type="molecule type" value="Genomic_DNA"/>
</dbReference>
<organism evidence="2">
    <name type="scientific">Albugo laibachii Nc14</name>
    <dbReference type="NCBI Taxonomy" id="890382"/>
    <lineage>
        <taxon>Eukaryota</taxon>
        <taxon>Sar</taxon>
        <taxon>Stramenopiles</taxon>
        <taxon>Oomycota</taxon>
        <taxon>Peronosporomycetes</taxon>
        <taxon>Albuginales</taxon>
        <taxon>Albuginaceae</taxon>
        <taxon>Albugo</taxon>
    </lineage>
</organism>
<proteinExistence type="predicted"/>
<feature type="region of interest" description="Disordered" evidence="1">
    <location>
        <begin position="1"/>
        <end position="159"/>
    </location>
</feature>